<evidence type="ECO:0000313" key="3">
    <source>
        <dbReference type="Proteomes" id="UP001470230"/>
    </source>
</evidence>
<keyword evidence="1" id="KW-0812">Transmembrane</keyword>
<protein>
    <submittedName>
        <fullName evidence="2">Uncharacterized protein</fullName>
    </submittedName>
</protein>
<comment type="caution">
    <text evidence="2">The sequence shown here is derived from an EMBL/GenBank/DDBJ whole genome shotgun (WGS) entry which is preliminary data.</text>
</comment>
<reference evidence="2 3" key="1">
    <citation type="submission" date="2024-04" db="EMBL/GenBank/DDBJ databases">
        <title>Tritrichomonas musculus Genome.</title>
        <authorList>
            <person name="Alves-Ferreira E."/>
            <person name="Grigg M."/>
            <person name="Lorenzi H."/>
            <person name="Galac M."/>
        </authorList>
    </citation>
    <scope>NUCLEOTIDE SEQUENCE [LARGE SCALE GENOMIC DNA]</scope>
    <source>
        <strain evidence="2 3">EAF2021</strain>
    </source>
</reference>
<gene>
    <name evidence="2" type="ORF">M9Y10_023450</name>
</gene>
<keyword evidence="3" id="KW-1185">Reference proteome</keyword>
<proteinExistence type="predicted"/>
<feature type="transmembrane region" description="Helical" evidence="1">
    <location>
        <begin position="189"/>
        <end position="211"/>
    </location>
</feature>
<keyword evidence="1" id="KW-0472">Membrane</keyword>
<evidence type="ECO:0000256" key="1">
    <source>
        <dbReference type="SAM" id="Phobius"/>
    </source>
</evidence>
<feature type="transmembrane region" description="Helical" evidence="1">
    <location>
        <begin position="164"/>
        <end position="183"/>
    </location>
</feature>
<keyword evidence="1" id="KW-1133">Transmembrane helix</keyword>
<name>A0ABR2KVX3_9EUKA</name>
<organism evidence="2 3">
    <name type="scientific">Tritrichomonas musculus</name>
    <dbReference type="NCBI Taxonomy" id="1915356"/>
    <lineage>
        <taxon>Eukaryota</taxon>
        <taxon>Metamonada</taxon>
        <taxon>Parabasalia</taxon>
        <taxon>Tritrichomonadida</taxon>
        <taxon>Tritrichomonadidae</taxon>
        <taxon>Tritrichomonas</taxon>
    </lineage>
</organism>
<feature type="transmembrane region" description="Helical" evidence="1">
    <location>
        <begin position="32"/>
        <end position="49"/>
    </location>
</feature>
<accession>A0ABR2KVX3</accession>
<feature type="transmembrane region" description="Helical" evidence="1">
    <location>
        <begin position="61"/>
        <end position="86"/>
    </location>
</feature>
<dbReference type="EMBL" id="JAPFFF010000003">
    <property type="protein sequence ID" value="KAK8895008.1"/>
    <property type="molecule type" value="Genomic_DNA"/>
</dbReference>
<sequence length="218" mass="25171">MVKNNESQPANVEIPQKVSIALKFLRFFQPQSIIGLILVVLFLQSNFYLSHFFNDFNLRAAIYLLNILFILFCFQFLPSSFIDFLFPNIPVTSTLKPTQITIKTELQTNNKNKNKNQKEIDLDSISVSICNKNILEDQYFQGLLNYIDITRGAINIDSRILDNFTLLTISGWLSAFFAVLIIFRKFPLVFVIHFGILLLFIFSCSLGFRVIHSIRSKI</sequence>
<evidence type="ECO:0000313" key="2">
    <source>
        <dbReference type="EMBL" id="KAK8895008.1"/>
    </source>
</evidence>
<dbReference type="Proteomes" id="UP001470230">
    <property type="component" value="Unassembled WGS sequence"/>
</dbReference>